<reference evidence="2" key="1">
    <citation type="submission" date="2022-11" db="UniProtKB">
        <authorList>
            <consortium name="WormBaseParasite"/>
        </authorList>
    </citation>
    <scope>IDENTIFICATION</scope>
</reference>
<sequence length="589" mass="67085">MGCAPSKRGSDEKSLQGSRDSRDFEAERIAAMVLMANPTVEVTIGNGIAREPDFMHTVLFVFGGPGSQKGVLTQELAHEYDFTLINIEDIVFSYLPNKVANTVADISEIQEMLRRDSGVLTLEWILSMISAKLSTSSNQRFIIDIVPELTSILRSETYRNGDHDKKLEHFERRHPVFFAMELFVSGEERMYEAQNENDARNELNTKELSPELTAFVRGIDEADKGRLEKRILNYHKCARPFLKYFNKTKRVVRFDLKVPHNPEILYAVRKTLTDFGFAKNNDFIRVVLFVPREKNITDIDLAYYRLRKVYLSDICPDREETLSQQIRAVRKFIYRTAKENENYLVILNCLNNTDYPLTKKINFSEVKDTYLDYFIRHREQRVPAQRCKMAFRAISTTTAELCLFPKSMGEQLCNKIGFIFGEKLTFSESNSRANSRAPSALTTARTERDINGNSSSNELTVTNGITTIHHRLPTPKPHSNSSQPTTTNLSPFLTANPWIPPTPSSSSSTSITPEQRARSVSLNIKKDRSSKNEFSQKDKSHKSHKHISKSEQSLNKESMKAPTIVLTTPASQTQSSTKRRNSVAPKQAM</sequence>
<accession>A0AC35FDT1</accession>
<organism evidence="1 2">
    <name type="scientific">Panagrolaimus sp. PS1159</name>
    <dbReference type="NCBI Taxonomy" id="55785"/>
    <lineage>
        <taxon>Eukaryota</taxon>
        <taxon>Metazoa</taxon>
        <taxon>Ecdysozoa</taxon>
        <taxon>Nematoda</taxon>
        <taxon>Chromadorea</taxon>
        <taxon>Rhabditida</taxon>
        <taxon>Tylenchina</taxon>
        <taxon>Panagrolaimomorpha</taxon>
        <taxon>Panagrolaimoidea</taxon>
        <taxon>Panagrolaimidae</taxon>
        <taxon>Panagrolaimus</taxon>
    </lineage>
</organism>
<dbReference type="Proteomes" id="UP000887580">
    <property type="component" value="Unplaced"/>
</dbReference>
<proteinExistence type="predicted"/>
<evidence type="ECO:0000313" key="1">
    <source>
        <dbReference type="Proteomes" id="UP000887580"/>
    </source>
</evidence>
<name>A0AC35FDT1_9BILA</name>
<evidence type="ECO:0000313" key="2">
    <source>
        <dbReference type="WBParaSite" id="PS1159_v2.g16528.t1"/>
    </source>
</evidence>
<dbReference type="WBParaSite" id="PS1159_v2.g16528.t1">
    <property type="protein sequence ID" value="PS1159_v2.g16528.t1"/>
    <property type="gene ID" value="PS1159_v2.g16528"/>
</dbReference>
<protein>
    <submittedName>
        <fullName evidence="2">Adenylate kinase</fullName>
    </submittedName>
</protein>